<protein>
    <submittedName>
        <fullName evidence="1">Uncharacterized protein</fullName>
    </submittedName>
</protein>
<reference evidence="1" key="1">
    <citation type="submission" date="2022-05" db="EMBL/GenBank/DDBJ databases">
        <authorList>
            <person name="Okamura Y."/>
        </authorList>
    </citation>
    <scope>NUCLEOTIDE SEQUENCE</scope>
</reference>
<dbReference type="Gene3D" id="3.40.50.1820">
    <property type="entry name" value="alpha/beta hydrolase"/>
    <property type="match status" value="1"/>
</dbReference>
<accession>A0A9P0TAP4</accession>
<proteinExistence type="predicted"/>
<dbReference type="AlphaFoldDB" id="A0A9P0TAP4"/>
<evidence type="ECO:0000313" key="1">
    <source>
        <dbReference type="EMBL" id="CAH4028655.1"/>
    </source>
</evidence>
<dbReference type="EMBL" id="CALOZG010000005">
    <property type="protein sequence ID" value="CAH4028655.1"/>
    <property type="molecule type" value="Genomic_DNA"/>
</dbReference>
<dbReference type="PANTHER" id="PTHR11005">
    <property type="entry name" value="LYSOSOMAL ACID LIPASE-RELATED"/>
    <property type="match status" value="1"/>
</dbReference>
<dbReference type="Proteomes" id="UP001152562">
    <property type="component" value="Unassembled WGS sequence"/>
</dbReference>
<sequence length="207" mass="23928">MIALSPVCYFNHSMPPSSMLMESLPYLSNILLRSGIEEVFGDNTILRFLTDEICGCKKCYNLCARGVFFPISGNDPDELEADFFPTVIEHYPTGTSRKNIIHLAQGYLNDFSFYDYGSKNMEIYQQTYPPPYDLEKVSMKIVLLAGRNDALASVKDVELLRDRLSNVEYYLLNNRMLNHLDFIWGRNMNKYLFPYIFNALTKNNSIH</sequence>
<dbReference type="SUPFAM" id="SSF53474">
    <property type="entry name" value="alpha/beta-Hydrolases"/>
    <property type="match status" value="1"/>
</dbReference>
<evidence type="ECO:0000313" key="2">
    <source>
        <dbReference type="Proteomes" id="UP001152562"/>
    </source>
</evidence>
<comment type="caution">
    <text evidence="1">The sequence shown here is derived from an EMBL/GenBank/DDBJ whole genome shotgun (WGS) entry which is preliminary data.</text>
</comment>
<name>A0A9P0TAP4_PIEBR</name>
<keyword evidence="2" id="KW-1185">Reference proteome</keyword>
<dbReference type="InterPro" id="IPR029058">
    <property type="entry name" value="AB_hydrolase_fold"/>
</dbReference>
<gene>
    <name evidence="1" type="ORF">PIBRA_LOCUS5463</name>
</gene>
<organism evidence="1 2">
    <name type="scientific">Pieris brassicae</name>
    <name type="common">White butterfly</name>
    <name type="synonym">Large white butterfly</name>
    <dbReference type="NCBI Taxonomy" id="7116"/>
    <lineage>
        <taxon>Eukaryota</taxon>
        <taxon>Metazoa</taxon>
        <taxon>Ecdysozoa</taxon>
        <taxon>Arthropoda</taxon>
        <taxon>Hexapoda</taxon>
        <taxon>Insecta</taxon>
        <taxon>Pterygota</taxon>
        <taxon>Neoptera</taxon>
        <taxon>Endopterygota</taxon>
        <taxon>Lepidoptera</taxon>
        <taxon>Glossata</taxon>
        <taxon>Ditrysia</taxon>
        <taxon>Papilionoidea</taxon>
        <taxon>Pieridae</taxon>
        <taxon>Pierinae</taxon>
        <taxon>Pieris</taxon>
    </lineage>
</organism>